<organism evidence="1 2">
    <name type="scientific">Muribaculum caecicola</name>
    <dbReference type="NCBI Taxonomy" id="3038144"/>
    <lineage>
        <taxon>Bacteria</taxon>
        <taxon>Pseudomonadati</taxon>
        <taxon>Bacteroidota</taxon>
        <taxon>Bacteroidia</taxon>
        <taxon>Bacteroidales</taxon>
        <taxon>Muribaculaceae</taxon>
        <taxon>Muribaculum</taxon>
    </lineage>
</organism>
<name>A0AC61S733_9BACT</name>
<accession>A0AC61S733</accession>
<dbReference type="EMBL" id="SSTG01000019">
    <property type="protein sequence ID" value="THG54422.1"/>
    <property type="molecule type" value="Genomic_DNA"/>
</dbReference>
<evidence type="ECO:0000313" key="1">
    <source>
        <dbReference type="EMBL" id="THG54422.1"/>
    </source>
</evidence>
<dbReference type="Proteomes" id="UP000305401">
    <property type="component" value="Unassembled WGS sequence"/>
</dbReference>
<protein>
    <submittedName>
        <fullName evidence="1">Polyprenyl synthetase family protein</fullName>
    </submittedName>
</protein>
<proteinExistence type="predicted"/>
<gene>
    <name evidence="1" type="ORF">E5990_02850</name>
</gene>
<evidence type="ECO:0000313" key="2">
    <source>
        <dbReference type="Proteomes" id="UP000305401"/>
    </source>
</evidence>
<reference evidence="1" key="1">
    <citation type="submission" date="2019-04" db="EMBL/GenBank/DDBJ databases">
        <title>Microbes associate with the intestines of laboratory mice.</title>
        <authorList>
            <person name="Navarre W."/>
            <person name="Wong E."/>
            <person name="Huang K.C."/>
            <person name="Tropini C."/>
            <person name="Ng K."/>
            <person name="Yu B."/>
        </authorList>
    </citation>
    <scope>NUCLEOTIDE SEQUENCE</scope>
    <source>
        <strain evidence="1">NM86_A22</strain>
    </source>
</reference>
<sequence>MTSFDDIRRSIASELDELNSNISQALHTANPLMNEIVENYLKANGKQIRPMLVLLSAKLLGKVTQATVASAAAIEMLHNATLIHDDVIDQTRTRRNAPTVNAVWDNHVAVLVGDFFVSSSLQAALKTGSMECVGIIAELGRTLSLGEIEQIDNARSHSLSEDAYFDIIQSKTASLFMACVEMGAVTSGASAAETGQMRQVARMLGLCFQIRDDIFDYFDDESVGKPTGNDLREGKVTLPLLYALNRADLPECGAMNLLVRKPELSTDEIGTLTEYARRAGGIDYAYARMKELRDKGVEMINRFPASETRDSFVLLFDYIIRRKF</sequence>
<comment type="caution">
    <text evidence="1">The sequence shown here is derived from an EMBL/GenBank/DDBJ whole genome shotgun (WGS) entry which is preliminary data.</text>
</comment>
<keyword evidence="2" id="KW-1185">Reference proteome</keyword>